<dbReference type="SUPFAM" id="SSF46579">
    <property type="entry name" value="Prefoldin"/>
    <property type="match status" value="1"/>
</dbReference>
<comment type="subunit">
    <text evidence="2 4">Heterohexamer of two PFD-alpha type and four PFD-beta type subunits.</text>
</comment>
<feature type="region of interest" description="Disordered" evidence="5">
    <location>
        <begin position="84"/>
        <end position="110"/>
    </location>
</feature>
<dbReference type="GO" id="GO:0007021">
    <property type="term" value="P:tubulin complex assembly"/>
    <property type="evidence" value="ECO:0007669"/>
    <property type="project" value="TreeGrafter"/>
</dbReference>
<dbReference type="EMBL" id="SGPK01000172">
    <property type="protein sequence ID" value="THH06851.1"/>
    <property type="molecule type" value="Genomic_DNA"/>
</dbReference>
<evidence type="ECO:0000256" key="4">
    <source>
        <dbReference type="PIRNR" id="PIRNR016396"/>
    </source>
</evidence>
<evidence type="ECO:0000256" key="5">
    <source>
        <dbReference type="SAM" id="MobiDB-lite"/>
    </source>
</evidence>
<organism evidence="6 7">
    <name type="scientific">Phellinidium pouzarii</name>
    <dbReference type="NCBI Taxonomy" id="167371"/>
    <lineage>
        <taxon>Eukaryota</taxon>
        <taxon>Fungi</taxon>
        <taxon>Dikarya</taxon>
        <taxon>Basidiomycota</taxon>
        <taxon>Agaricomycotina</taxon>
        <taxon>Agaricomycetes</taxon>
        <taxon>Hymenochaetales</taxon>
        <taxon>Hymenochaetaceae</taxon>
        <taxon>Phellinidium</taxon>
    </lineage>
</organism>
<comment type="similarity">
    <text evidence="1 4">Belongs to the prefoldin subunit alpha family.</text>
</comment>
<evidence type="ECO:0000256" key="2">
    <source>
        <dbReference type="ARBA" id="ARBA00011695"/>
    </source>
</evidence>
<keyword evidence="7" id="KW-1185">Reference proteome</keyword>
<evidence type="ECO:0000256" key="1">
    <source>
        <dbReference type="ARBA" id="ARBA00010048"/>
    </source>
</evidence>
<comment type="function">
    <text evidence="4">Binds specifically to cytosolic chaperonin (c-CPN) and transfers target proteins to it. Binds to nascent polypeptide chain and promotes folding in an environment in which there are many competing pathways for nonnative proteins.</text>
</comment>
<dbReference type="Proteomes" id="UP000308199">
    <property type="component" value="Unassembled WGS sequence"/>
</dbReference>
<dbReference type="GO" id="GO:0005737">
    <property type="term" value="C:cytoplasm"/>
    <property type="evidence" value="ECO:0007669"/>
    <property type="project" value="TreeGrafter"/>
</dbReference>
<gene>
    <name evidence="6" type="ORF">EW145_g3804</name>
</gene>
<dbReference type="InterPro" id="IPR009053">
    <property type="entry name" value="Prefoldin"/>
</dbReference>
<dbReference type="GO" id="GO:0007017">
    <property type="term" value="P:microtubule-based process"/>
    <property type="evidence" value="ECO:0007669"/>
    <property type="project" value="TreeGrafter"/>
</dbReference>
<dbReference type="GO" id="GO:0016272">
    <property type="term" value="C:prefoldin complex"/>
    <property type="evidence" value="ECO:0007669"/>
    <property type="project" value="UniProtKB-UniRule"/>
</dbReference>
<comment type="caution">
    <text evidence="6">The sequence shown here is derived from an EMBL/GenBank/DDBJ whole genome shotgun (WGS) entry which is preliminary data.</text>
</comment>
<reference evidence="6 7" key="1">
    <citation type="submission" date="2019-02" db="EMBL/GenBank/DDBJ databases">
        <title>Genome sequencing of the rare red list fungi Phellinidium pouzarii.</title>
        <authorList>
            <person name="Buettner E."/>
            <person name="Kellner H."/>
        </authorList>
    </citation>
    <scope>NUCLEOTIDE SEQUENCE [LARGE SCALE GENOMIC DNA]</scope>
    <source>
        <strain evidence="6 7">DSM 108285</strain>
    </source>
</reference>
<dbReference type="AlphaFoldDB" id="A0A4S4L7A5"/>
<feature type="compositionally biased region" description="Acidic residues" evidence="5">
    <location>
        <begin position="93"/>
        <end position="104"/>
    </location>
</feature>
<dbReference type="PANTHER" id="PTHR12409:SF0">
    <property type="entry name" value="PREFOLDIN SUBUNIT 3"/>
    <property type="match status" value="1"/>
</dbReference>
<keyword evidence="3 4" id="KW-0143">Chaperone</keyword>
<dbReference type="GO" id="GO:0015631">
    <property type="term" value="F:tubulin binding"/>
    <property type="evidence" value="ECO:0007669"/>
    <property type="project" value="TreeGrafter"/>
</dbReference>
<evidence type="ECO:0000313" key="7">
    <source>
        <dbReference type="Proteomes" id="UP000308199"/>
    </source>
</evidence>
<protein>
    <recommendedName>
        <fullName evidence="4">Prefoldin subunit 3</fullName>
    </recommendedName>
</protein>
<dbReference type="Pfam" id="PF02996">
    <property type="entry name" value="Prefoldin"/>
    <property type="match status" value="1"/>
</dbReference>
<dbReference type="InterPro" id="IPR004127">
    <property type="entry name" value="Prefoldin_subunit_alpha"/>
</dbReference>
<accession>A0A4S4L7A5</accession>
<proteinExistence type="inferred from homology"/>
<dbReference type="InterPro" id="IPR016655">
    <property type="entry name" value="PFD3"/>
</dbReference>
<dbReference type="FunFam" id="1.10.287.370:FF:000001">
    <property type="entry name" value="Prefoldin subunit 3"/>
    <property type="match status" value="1"/>
</dbReference>
<dbReference type="PIRSF" id="PIRSF016396">
    <property type="entry name" value="Prefoldin_subunit_3"/>
    <property type="match status" value="1"/>
</dbReference>
<evidence type="ECO:0000256" key="3">
    <source>
        <dbReference type="ARBA" id="ARBA00023186"/>
    </source>
</evidence>
<dbReference type="CDD" id="cd23156">
    <property type="entry name" value="Prefoldin_3"/>
    <property type="match status" value="1"/>
</dbReference>
<dbReference type="OrthoDB" id="6375174at2759"/>
<dbReference type="GO" id="GO:0006457">
    <property type="term" value="P:protein folding"/>
    <property type="evidence" value="ECO:0007669"/>
    <property type="project" value="UniProtKB-UniRule"/>
</dbReference>
<name>A0A4S4L7A5_9AGAM</name>
<dbReference type="PANTHER" id="PTHR12409">
    <property type="entry name" value="PREFOLDIN SUBUNIT 3"/>
    <property type="match status" value="1"/>
</dbReference>
<evidence type="ECO:0000313" key="6">
    <source>
        <dbReference type="EMBL" id="THH06851.1"/>
    </source>
</evidence>
<dbReference type="Gene3D" id="1.10.287.370">
    <property type="match status" value="1"/>
</dbReference>
<sequence length="212" mass="24434">MSKAVIDTRPEKNARGIPRAPFITDVEEHIGGPDAEIEPVLLRFQNSLAKYRYMETNLTQRKSAVEEKIPDIKKTLSMVEFLQERREGKSESDLDDDLEEDDEASSTKKSLQTTFELNETLYAEAELEDTDTVYLWLGAQVMLSYKIPEAIELLRSKLSVSEQNLTNLSSDLEYLKEQVTIMEVNLARVFNWDVKRRRLQKEKDAVTRSQKG</sequence>